<dbReference type="EMBL" id="CP111020">
    <property type="protein sequence ID" value="WAR14200.1"/>
    <property type="molecule type" value="Genomic_DNA"/>
</dbReference>
<proteinExistence type="predicted"/>
<organism evidence="2 3">
    <name type="scientific">Mya arenaria</name>
    <name type="common">Soft-shell clam</name>
    <dbReference type="NCBI Taxonomy" id="6604"/>
    <lineage>
        <taxon>Eukaryota</taxon>
        <taxon>Metazoa</taxon>
        <taxon>Spiralia</taxon>
        <taxon>Lophotrochozoa</taxon>
        <taxon>Mollusca</taxon>
        <taxon>Bivalvia</taxon>
        <taxon>Autobranchia</taxon>
        <taxon>Heteroconchia</taxon>
        <taxon>Euheterodonta</taxon>
        <taxon>Imparidentia</taxon>
        <taxon>Neoheterodontei</taxon>
        <taxon>Myida</taxon>
        <taxon>Myoidea</taxon>
        <taxon>Myidae</taxon>
        <taxon>Mya</taxon>
    </lineage>
</organism>
<protein>
    <recommendedName>
        <fullName evidence="1">Vacuolar ATPase assembly protein VMA22</fullName>
    </recommendedName>
</protein>
<accession>A0ABY7EXY3</accession>
<dbReference type="Proteomes" id="UP001164746">
    <property type="component" value="Chromosome 9"/>
</dbReference>
<sequence>MAEVESNLQTVCEQLDNIVIQVFSTLSDLYAEQARLEASLKSGFLNMSRASMDQCDENNMSAVVKVKVTPENQLKSYNPDLDIESQFSDLDLEGKIPDTESNLRKRNVRKPERDYYEKKDSHIEEFINKAGENGVELKDLSDKTRKKVFDPIKWFGVLVPTTLRQSQSDFKATVDAVVTVANLKIKLQELQKEYKELMLKKEELS</sequence>
<dbReference type="PANTHER" id="PTHR31996:SF2">
    <property type="entry name" value="COILED-COIL DOMAIN-CONTAINING PROTEIN 115"/>
    <property type="match status" value="1"/>
</dbReference>
<gene>
    <name evidence="2" type="ORF">MAR_004305</name>
</gene>
<dbReference type="InterPro" id="IPR040357">
    <property type="entry name" value="Vma22/CCDC115"/>
</dbReference>
<evidence type="ECO:0000256" key="1">
    <source>
        <dbReference type="ARBA" id="ARBA00093634"/>
    </source>
</evidence>
<dbReference type="Pfam" id="PF21730">
    <property type="entry name" value="Vma22_CCDC115"/>
    <property type="match status" value="1"/>
</dbReference>
<name>A0ABY7EXY3_MYAAR</name>
<evidence type="ECO:0000313" key="3">
    <source>
        <dbReference type="Proteomes" id="UP001164746"/>
    </source>
</evidence>
<dbReference type="PANTHER" id="PTHR31996">
    <property type="entry name" value="COILED-COIL DOMAIN-CONTAINING PROTEIN 115"/>
    <property type="match status" value="1"/>
</dbReference>
<keyword evidence="3" id="KW-1185">Reference proteome</keyword>
<reference evidence="2" key="1">
    <citation type="submission" date="2022-11" db="EMBL/GenBank/DDBJ databases">
        <title>Centuries of genome instability and evolution in soft-shell clam transmissible cancer (bioRxiv).</title>
        <authorList>
            <person name="Hart S.F.M."/>
            <person name="Yonemitsu M.A."/>
            <person name="Giersch R.M."/>
            <person name="Beal B.F."/>
            <person name="Arriagada G."/>
            <person name="Davis B.W."/>
            <person name="Ostrander E.A."/>
            <person name="Goff S.P."/>
            <person name="Metzger M.J."/>
        </authorList>
    </citation>
    <scope>NUCLEOTIDE SEQUENCE</scope>
    <source>
        <strain evidence="2">MELC-2E11</strain>
        <tissue evidence="2">Siphon/mantle</tissue>
    </source>
</reference>
<evidence type="ECO:0000313" key="2">
    <source>
        <dbReference type="EMBL" id="WAR14200.1"/>
    </source>
</evidence>